<gene>
    <name evidence="1" type="ORF">M408DRAFT_332077</name>
</gene>
<reference evidence="2" key="2">
    <citation type="submission" date="2015-01" db="EMBL/GenBank/DDBJ databases">
        <title>Evolutionary Origins and Diversification of the Mycorrhizal Mutualists.</title>
        <authorList>
            <consortium name="DOE Joint Genome Institute"/>
            <consortium name="Mycorrhizal Genomics Consortium"/>
            <person name="Kohler A."/>
            <person name="Kuo A."/>
            <person name="Nagy L.G."/>
            <person name="Floudas D."/>
            <person name="Copeland A."/>
            <person name="Barry K.W."/>
            <person name="Cichocki N."/>
            <person name="Veneault-Fourrey C."/>
            <person name="LaButti K."/>
            <person name="Lindquist E.A."/>
            <person name="Lipzen A."/>
            <person name="Lundell T."/>
            <person name="Morin E."/>
            <person name="Murat C."/>
            <person name="Riley R."/>
            <person name="Ohm R."/>
            <person name="Sun H."/>
            <person name="Tunlid A."/>
            <person name="Henrissat B."/>
            <person name="Grigoriev I.V."/>
            <person name="Hibbett D.S."/>
            <person name="Martin F."/>
        </authorList>
    </citation>
    <scope>NUCLEOTIDE SEQUENCE [LARGE SCALE GENOMIC DNA]</scope>
    <source>
        <strain evidence="2">MAFF 305830</strain>
    </source>
</reference>
<organism evidence="1 2">
    <name type="scientific">Serendipita vermifera MAFF 305830</name>
    <dbReference type="NCBI Taxonomy" id="933852"/>
    <lineage>
        <taxon>Eukaryota</taxon>
        <taxon>Fungi</taxon>
        <taxon>Dikarya</taxon>
        <taxon>Basidiomycota</taxon>
        <taxon>Agaricomycotina</taxon>
        <taxon>Agaricomycetes</taxon>
        <taxon>Sebacinales</taxon>
        <taxon>Serendipitaceae</taxon>
        <taxon>Serendipita</taxon>
    </lineage>
</organism>
<dbReference type="Proteomes" id="UP000054097">
    <property type="component" value="Unassembled WGS sequence"/>
</dbReference>
<keyword evidence="2" id="KW-1185">Reference proteome</keyword>
<dbReference type="AlphaFoldDB" id="A0A0C2WBQ8"/>
<sequence>MNPNLARYTENLSIADNFILRQPPTYLEFSSASRPGEPCLTLSDCNYSVNTYTQMLRGLKESTLQHPANASTSLSIRFALLHVQVVERLGRLKQFLDSAFSIRLLCMPLFVFTNRHAKQIPL</sequence>
<evidence type="ECO:0000313" key="1">
    <source>
        <dbReference type="EMBL" id="KIM23873.1"/>
    </source>
</evidence>
<protein>
    <submittedName>
        <fullName evidence="1">Uncharacterized protein</fullName>
    </submittedName>
</protein>
<accession>A0A0C2WBQ8</accession>
<dbReference type="EMBL" id="KN824330">
    <property type="protein sequence ID" value="KIM23873.1"/>
    <property type="molecule type" value="Genomic_DNA"/>
</dbReference>
<evidence type="ECO:0000313" key="2">
    <source>
        <dbReference type="Proteomes" id="UP000054097"/>
    </source>
</evidence>
<reference evidence="1 2" key="1">
    <citation type="submission" date="2014-04" db="EMBL/GenBank/DDBJ databases">
        <authorList>
            <consortium name="DOE Joint Genome Institute"/>
            <person name="Kuo A."/>
            <person name="Zuccaro A."/>
            <person name="Kohler A."/>
            <person name="Nagy L.G."/>
            <person name="Floudas D."/>
            <person name="Copeland A."/>
            <person name="Barry K.W."/>
            <person name="Cichocki N."/>
            <person name="Veneault-Fourrey C."/>
            <person name="LaButti K."/>
            <person name="Lindquist E.A."/>
            <person name="Lipzen A."/>
            <person name="Lundell T."/>
            <person name="Morin E."/>
            <person name="Murat C."/>
            <person name="Sun H."/>
            <person name="Tunlid A."/>
            <person name="Henrissat B."/>
            <person name="Grigoriev I.V."/>
            <person name="Hibbett D.S."/>
            <person name="Martin F."/>
            <person name="Nordberg H.P."/>
            <person name="Cantor M.N."/>
            <person name="Hua S.X."/>
        </authorList>
    </citation>
    <scope>NUCLEOTIDE SEQUENCE [LARGE SCALE GENOMIC DNA]</scope>
    <source>
        <strain evidence="1 2">MAFF 305830</strain>
    </source>
</reference>
<name>A0A0C2WBQ8_SERVB</name>
<dbReference type="HOGENOM" id="CLU_2110488_0_0_1"/>
<proteinExistence type="predicted"/>